<organism evidence="6 7">
    <name type="scientific">Stephanodiscus triporus</name>
    <dbReference type="NCBI Taxonomy" id="2934178"/>
    <lineage>
        <taxon>Eukaryota</taxon>
        <taxon>Sar</taxon>
        <taxon>Stramenopiles</taxon>
        <taxon>Ochrophyta</taxon>
        <taxon>Bacillariophyta</taxon>
        <taxon>Coscinodiscophyceae</taxon>
        <taxon>Thalassiosirophycidae</taxon>
        <taxon>Stephanodiscales</taxon>
        <taxon>Stephanodiscaceae</taxon>
        <taxon>Stephanodiscus</taxon>
    </lineage>
</organism>
<dbReference type="AlphaFoldDB" id="A0ABD3MYG3"/>
<dbReference type="PANTHER" id="PTHR11265:SF0">
    <property type="entry name" value="12S RRNA N4-METHYLCYTIDINE METHYLTRANSFERASE"/>
    <property type="match status" value="1"/>
</dbReference>
<comment type="similarity">
    <text evidence="1">Belongs to the methyltransferase superfamily. RsmH family.</text>
</comment>
<evidence type="ECO:0000313" key="6">
    <source>
        <dbReference type="EMBL" id="KAL3767302.1"/>
    </source>
</evidence>
<dbReference type="Pfam" id="PF01795">
    <property type="entry name" value="Methyltransf_5"/>
    <property type="match status" value="2"/>
</dbReference>
<evidence type="ECO:0000256" key="2">
    <source>
        <dbReference type="ARBA" id="ARBA00022603"/>
    </source>
</evidence>
<evidence type="ECO:0000256" key="3">
    <source>
        <dbReference type="ARBA" id="ARBA00022679"/>
    </source>
</evidence>
<keyword evidence="7" id="KW-1185">Reference proteome</keyword>
<evidence type="ECO:0000256" key="5">
    <source>
        <dbReference type="SAM" id="MobiDB-lite"/>
    </source>
</evidence>
<gene>
    <name evidence="6" type="ORF">ACHAW5_001707</name>
</gene>
<keyword evidence="2" id="KW-0489">Methyltransferase</keyword>
<accession>A0ABD3MYG3</accession>
<dbReference type="EMBL" id="JALLAZ020001709">
    <property type="protein sequence ID" value="KAL3767302.1"/>
    <property type="molecule type" value="Genomic_DNA"/>
</dbReference>
<dbReference type="InterPro" id="IPR023397">
    <property type="entry name" value="SAM-dep_MeTrfase_MraW_recog"/>
</dbReference>
<dbReference type="GO" id="GO:0032259">
    <property type="term" value="P:methylation"/>
    <property type="evidence" value="ECO:0007669"/>
    <property type="project" value="UniProtKB-KW"/>
</dbReference>
<keyword evidence="4" id="KW-0949">S-adenosyl-L-methionine</keyword>
<evidence type="ECO:0000256" key="1">
    <source>
        <dbReference type="ARBA" id="ARBA00010396"/>
    </source>
</evidence>
<evidence type="ECO:0000313" key="7">
    <source>
        <dbReference type="Proteomes" id="UP001530315"/>
    </source>
</evidence>
<reference evidence="6 7" key="1">
    <citation type="submission" date="2024-10" db="EMBL/GenBank/DDBJ databases">
        <title>Updated reference genomes for cyclostephanoid diatoms.</title>
        <authorList>
            <person name="Roberts W.R."/>
            <person name="Alverson A.J."/>
        </authorList>
    </citation>
    <scope>NUCLEOTIDE SEQUENCE [LARGE SCALE GENOMIC DNA]</scope>
    <source>
        <strain evidence="6 7">AJA276-08</strain>
    </source>
</reference>
<keyword evidence="3" id="KW-0808">Transferase</keyword>
<dbReference type="InterPro" id="IPR002903">
    <property type="entry name" value="RsmH"/>
</dbReference>
<sequence>MNRLRASLLRSSPRVVVVANFVIADVSASGLPTHRRTVVDGESVVLSVARSSYRSSSSSSSSSSSGVVIGRTGTSTNAAAIATGGLASLHTPVMRDAVLRLWLPDNGRRHRWLIDGTMGLGGHTSSILTAAGAGKEEDDVVDVRVLGIDRDGSALKKARRRLEIESSSSLSRVAFHRGSFADVSPELLKRHSFPSVVDGVLIDLGMNSDQIDDDERGFTFRKRGPLDMRFDASSSYSSPRHYSRDDNDSTTTTTTRRAIEAGDIVNGWSASQLSSIFEKYADEPYAVEIAAGIVRWRESLPRGKGEIRSTLELRYVIEDVVEGIVASTIVGAASMDDDDDDNVMRKKRGNDNDFERYRSIWRPPSTPGRMLLPSKRKTDKLLFKYEERRPRHPNHVMRCFQALRIAVNDELWHIESFFESMLAPRCCLDIGGRLVAIAFHPGEDRLVRQGMARMVDTGRFELLTPVDDGLRPTPEEVKSNGRSRTARLRAVERIR</sequence>
<dbReference type="SUPFAM" id="SSF81799">
    <property type="entry name" value="Putative methyltransferase TM0872, insert domain"/>
    <property type="match status" value="1"/>
</dbReference>
<name>A0ABD3MYG3_9STRA</name>
<feature type="region of interest" description="Disordered" evidence="5">
    <location>
        <begin position="231"/>
        <end position="253"/>
    </location>
</feature>
<dbReference type="SUPFAM" id="SSF53335">
    <property type="entry name" value="S-adenosyl-L-methionine-dependent methyltransferases"/>
    <property type="match status" value="1"/>
</dbReference>
<dbReference type="InterPro" id="IPR029063">
    <property type="entry name" value="SAM-dependent_MTases_sf"/>
</dbReference>
<dbReference type="PANTHER" id="PTHR11265">
    <property type="entry name" value="S-ADENOSYL-METHYLTRANSFERASE MRAW"/>
    <property type="match status" value="1"/>
</dbReference>
<comment type="caution">
    <text evidence="6">The sequence shown here is derived from an EMBL/GenBank/DDBJ whole genome shotgun (WGS) entry which is preliminary data.</text>
</comment>
<protein>
    <submittedName>
        <fullName evidence="6">Uncharacterized protein</fullName>
    </submittedName>
</protein>
<dbReference type="GO" id="GO:0008168">
    <property type="term" value="F:methyltransferase activity"/>
    <property type="evidence" value="ECO:0007669"/>
    <property type="project" value="UniProtKB-KW"/>
</dbReference>
<proteinExistence type="inferred from homology"/>
<dbReference type="Gene3D" id="3.40.50.150">
    <property type="entry name" value="Vaccinia Virus protein VP39"/>
    <property type="match status" value="2"/>
</dbReference>
<evidence type="ECO:0000256" key="4">
    <source>
        <dbReference type="ARBA" id="ARBA00022691"/>
    </source>
</evidence>
<dbReference type="Proteomes" id="UP001530315">
    <property type="component" value="Unassembled WGS sequence"/>
</dbReference>